<gene>
    <name evidence="2" type="ORF">CRENBAI_009387</name>
</gene>
<organism evidence="2 3">
    <name type="scientific">Crenichthys baileyi</name>
    <name type="common">White River springfish</name>
    <dbReference type="NCBI Taxonomy" id="28760"/>
    <lineage>
        <taxon>Eukaryota</taxon>
        <taxon>Metazoa</taxon>
        <taxon>Chordata</taxon>
        <taxon>Craniata</taxon>
        <taxon>Vertebrata</taxon>
        <taxon>Euteleostomi</taxon>
        <taxon>Actinopterygii</taxon>
        <taxon>Neopterygii</taxon>
        <taxon>Teleostei</taxon>
        <taxon>Neoteleostei</taxon>
        <taxon>Acanthomorphata</taxon>
        <taxon>Ovalentaria</taxon>
        <taxon>Atherinomorphae</taxon>
        <taxon>Cyprinodontiformes</taxon>
        <taxon>Goodeidae</taxon>
        <taxon>Crenichthys</taxon>
    </lineage>
</organism>
<keyword evidence="3" id="KW-1185">Reference proteome</keyword>
<dbReference type="EMBL" id="JAHHUM010001049">
    <property type="protein sequence ID" value="KAK5614925.1"/>
    <property type="molecule type" value="Genomic_DNA"/>
</dbReference>
<proteinExistence type="predicted"/>
<evidence type="ECO:0000313" key="3">
    <source>
        <dbReference type="Proteomes" id="UP001311232"/>
    </source>
</evidence>
<accession>A0AAV9S0R2</accession>
<feature type="transmembrane region" description="Helical" evidence="1">
    <location>
        <begin position="25"/>
        <end position="42"/>
    </location>
</feature>
<evidence type="ECO:0000313" key="2">
    <source>
        <dbReference type="EMBL" id="KAK5614925.1"/>
    </source>
</evidence>
<keyword evidence="1" id="KW-1133">Transmembrane helix</keyword>
<comment type="caution">
    <text evidence="2">The sequence shown here is derived from an EMBL/GenBank/DDBJ whole genome shotgun (WGS) entry which is preliminary data.</text>
</comment>
<sequence length="91" mass="10246">MAREAICSKKQNTNKTQRSEEKVQVGLHLGCFFLQMAFVMFMDRISTASWGMMLEFPGAVGDRCDSSADYLEVYLSGKLPALRCLSVCLQR</sequence>
<dbReference type="AlphaFoldDB" id="A0AAV9S0R2"/>
<protein>
    <submittedName>
        <fullName evidence="2">Uncharacterized protein</fullName>
    </submittedName>
</protein>
<reference evidence="2 3" key="1">
    <citation type="submission" date="2021-06" db="EMBL/GenBank/DDBJ databases">
        <authorList>
            <person name="Palmer J.M."/>
        </authorList>
    </citation>
    <scope>NUCLEOTIDE SEQUENCE [LARGE SCALE GENOMIC DNA]</scope>
    <source>
        <strain evidence="2 3">MEX-2019</strain>
        <tissue evidence="2">Muscle</tissue>
    </source>
</reference>
<keyword evidence="1" id="KW-0472">Membrane</keyword>
<evidence type="ECO:0000256" key="1">
    <source>
        <dbReference type="SAM" id="Phobius"/>
    </source>
</evidence>
<feature type="non-terminal residue" evidence="2">
    <location>
        <position position="91"/>
    </location>
</feature>
<name>A0AAV9S0R2_9TELE</name>
<keyword evidence="1" id="KW-0812">Transmembrane</keyword>
<dbReference type="Proteomes" id="UP001311232">
    <property type="component" value="Unassembled WGS sequence"/>
</dbReference>